<evidence type="ECO:0000313" key="1">
    <source>
        <dbReference type="EMBL" id="MCF0065546.1"/>
    </source>
</evidence>
<organism evidence="1 2">
    <name type="scientific">Dyadobacter chenwenxiniae</name>
    <dbReference type="NCBI Taxonomy" id="2906456"/>
    <lineage>
        <taxon>Bacteria</taxon>
        <taxon>Pseudomonadati</taxon>
        <taxon>Bacteroidota</taxon>
        <taxon>Cytophagia</taxon>
        <taxon>Cytophagales</taxon>
        <taxon>Spirosomataceae</taxon>
        <taxon>Dyadobacter</taxon>
    </lineage>
</organism>
<comment type="caution">
    <text evidence="1">The sequence shown here is derived from an EMBL/GenBank/DDBJ whole genome shotgun (WGS) entry which is preliminary data.</text>
</comment>
<dbReference type="RefSeq" id="WP_234658538.1">
    <property type="nucleotide sequence ID" value="NZ_JAJTTC010000012.1"/>
</dbReference>
<reference evidence="1" key="1">
    <citation type="submission" date="2021-12" db="EMBL/GenBank/DDBJ databases">
        <title>Novel species in genus Dyadobacter.</title>
        <authorList>
            <person name="Ma C."/>
        </authorList>
    </citation>
    <scope>NUCLEOTIDE SEQUENCE</scope>
    <source>
        <strain evidence="1">LJ419</strain>
    </source>
</reference>
<accession>A0A9X1TGG8</accession>
<dbReference type="EMBL" id="JAJTTC010000012">
    <property type="protein sequence ID" value="MCF0065546.1"/>
    <property type="molecule type" value="Genomic_DNA"/>
</dbReference>
<keyword evidence="2" id="KW-1185">Reference proteome</keyword>
<dbReference type="Proteomes" id="UP001139000">
    <property type="component" value="Unassembled WGS sequence"/>
</dbReference>
<protein>
    <submittedName>
        <fullName evidence="1">Uncharacterized protein</fullName>
    </submittedName>
</protein>
<name>A0A9X1TGG8_9BACT</name>
<evidence type="ECO:0000313" key="2">
    <source>
        <dbReference type="Proteomes" id="UP001139000"/>
    </source>
</evidence>
<gene>
    <name evidence="1" type="ORF">LXM26_28785</name>
</gene>
<sequence>MNEYQYDNNPNPFKRLYTIQGTLFDGQEHLLSTNNRTKVTVTYPANGKVVVLDYTFKYNVDGYPKDGFYSNRRALDMQYKCR</sequence>
<proteinExistence type="predicted"/>
<dbReference type="AlphaFoldDB" id="A0A9X1TGG8"/>